<organism evidence="2 3">
    <name type="scientific">Microdochium trichocladiopsis</name>
    <dbReference type="NCBI Taxonomy" id="1682393"/>
    <lineage>
        <taxon>Eukaryota</taxon>
        <taxon>Fungi</taxon>
        <taxon>Dikarya</taxon>
        <taxon>Ascomycota</taxon>
        <taxon>Pezizomycotina</taxon>
        <taxon>Sordariomycetes</taxon>
        <taxon>Xylariomycetidae</taxon>
        <taxon>Xylariales</taxon>
        <taxon>Microdochiaceae</taxon>
        <taxon>Microdochium</taxon>
    </lineage>
</organism>
<evidence type="ECO:0000313" key="2">
    <source>
        <dbReference type="EMBL" id="KAH7014359.1"/>
    </source>
</evidence>
<comment type="caution">
    <text evidence="2">The sequence shown here is derived from an EMBL/GenBank/DDBJ whole genome shotgun (WGS) entry which is preliminary data.</text>
</comment>
<dbReference type="AlphaFoldDB" id="A0A9P8XU35"/>
<evidence type="ECO:0000313" key="3">
    <source>
        <dbReference type="Proteomes" id="UP000756346"/>
    </source>
</evidence>
<accession>A0A9P8XU35</accession>
<gene>
    <name evidence="2" type="ORF">B0I36DRAFT_338608</name>
</gene>
<dbReference type="EMBL" id="JAGTJQ010000013">
    <property type="protein sequence ID" value="KAH7014359.1"/>
    <property type="molecule type" value="Genomic_DNA"/>
</dbReference>
<keyword evidence="1" id="KW-0732">Signal</keyword>
<dbReference type="RefSeq" id="XP_046005326.1">
    <property type="nucleotide sequence ID" value="XM_046155787.1"/>
</dbReference>
<reference evidence="2" key="1">
    <citation type="journal article" date="2021" name="Nat. Commun.">
        <title>Genetic determinants of endophytism in the Arabidopsis root mycobiome.</title>
        <authorList>
            <person name="Mesny F."/>
            <person name="Miyauchi S."/>
            <person name="Thiergart T."/>
            <person name="Pickel B."/>
            <person name="Atanasova L."/>
            <person name="Karlsson M."/>
            <person name="Huettel B."/>
            <person name="Barry K.W."/>
            <person name="Haridas S."/>
            <person name="Chen C."/>
            <person name="Bauer D."/>
            <person name="Andreopoulos W."/>
            <person name="Pangilinan J."/>
            <person name="LaButti K."/>
            <person name="Riley R."/>
            <person name="Lipzen A."/>
            <person name="Clum A."/>
            <person name="Drula E."/>
            <person name="Henrissat B."/>
            <person name="Kohler A."/>
            <person name="Grigoriev I.V."/>
            <person name="Martin F.M."/>
            <person name="Hacquard S."/>
        </authorList>
    </citation>
    <scope>NUCLEOTIDE SEQUENCE</scope>
    <source>
        <strain evidence="2">MPI-CAGE-CH-0230</strain>
    </source>
</reference>
<dbReference type="Proteomes" id="UP000756346">
    <property type="component" value="Unassembled WGS sequence"/>
</dbReference>
<evidence type="ECO:0008006" key="4">
    <source>
        <dbReference type="Google" id="ProtNLM"/>
    </source>
</evidence>
<evidence type="ECO:0000256" key="1">
    <source>
        <dbReference type="SAM" id="SignalP"/>
    </source>
</evidence>
<feature type="chain" id="PRO_5040221970" description="Secreted protein" evidence="1">
    <location>
        <begin position="26"/>
        <end position="106"/>
    </location>
</feature>
<sequence>MRTHSDTASPRLYMTLSALQTLALCEVVLEAAPATRRGKRRSILATVDLSRILSSSSRIVVTSLSTSSSERCGGLRPTKQGKKLKFRQKYKVTAQMLASASLSNGS</sequence>
<proteinExistence type="predicted"/>
<dbReference type="GeneID" id="70185333"/>
<name>A0A9P8XU35_9PEZI</name>
<protein>
    <recommendedName>
        <fullName evidence="4">Secreted protein</fullName>
    </recommendedName>
</protein>
<feature type="signal peptide" evidence="1">
    <location>
        <begin position="1"/>
        <end position="25"/>
    </location>
</feature>
<keyword evidence="3" id="KW-1185">Reference proteome</keyword>